<evidence type="ECO:0000313" key="2">
    <source>
        <dbReference type="Proteomes" id="UP001519460"/>
    </source>
</evidence>
<keyword evidence="2" id="KW-1185">Reference proteome</keyword>
<gene>
    <name evidence="1" type="ORF">BaRGS_00013587</name>
</gene>
<evidence type="ECO:0000313" key="1">
    <source>
        <dbReference type="EMBL" id="KAK7495177.1"/>
    </source>
</evidence>
<accession>A0ABD0L7M8</accession>
<dbReference type="Proteomes" id="UP001519460">
    <property type="component" value="Unassembled WGS sequence"/>
</dbReference>
<dbReference type="AlphaFoldDB" id="A0ABD0L7M8"/>
<sequence length="97" mass="10746">MLNKFSCLGLPRLSHCQPACLTVSPPVSLSAGLCVALWCCTLFMTRRGVVCYRSLFTCGHGDMIKRQVLQTVLSRVFCVYHVTDITPLSSCQTESEE</sequence>
<proteinExistence type="predicted"/>
<comment type="caution">
    <text evidence="1">The sequence shown here is derived from an EMBL/GenBank/DDBJ whole genome shotgun (WGS) entry which is preliminary data.</text>
</comment>
<reference evidence="1 2" key="1">
    <citation type="journal article" date="2023" name="Sci. Data">
        <title>Genome assembly of the Korean intertidal mud-creeper Batillaria attramentaria.</title>
        <authorList>
            <person name="Patra A.K."/>
            <person name="Ho P.T."/>
            <person name="Jun S."/>
            <person name="Lee S.J."/>
            <person name="Kim Y."/>
            <person name="Won Y.J."/>
        </authorList>
    </citation>
    <scope>NUCLEOTIDE SEQUENCE [LARGE SCALE GENOMIC DNA]</scope>
    <source>
        <strain evidence="1">Wonlab-2016</strain>
    </source>
</reference>
<name>A0ABD0L7M8_9CAEN</name>
<evidence type="ECO:0008006" key="3">
    <source>
        <dbReference type="Google" id="ProtNLM"/>
    </source>
</evidence>
<protein>
    <recommendedName>
        <fullName evidence="3">Secreted protein</fullName>
    </recommendedName>
</protein>
<dbReference type="EMBL" id="JACVVK020000077">
    <property type="protein sequence ID" value="KAK7495177.1"/>
    <property type="molecule type" value="Genomic_DNA"/>
</dbReference>
<organism evidence="1 2">
    <name type="scientific">Batillaria attramentaria</name>
    <dbReference type="NCBI Taxonomy" id="370345"/>
    <lineage>
        <taxon>Eukaryota</taxon>
        <taxon>Metazoa</taxon>
        <taxon>Spiralia</taxon>
        <taxon>Lophotrochozoa</taxon>
        <taxon>Mollusca</taxon>
        <taxon>Gastropoda</taxon>
        <taxon>Caenogastropoda</taxon>
        <taxon>Sorbeoconcha</taxon>
        <taxon>Cerithioidea</taxon>
        <taxon>Batillariidae</taxon>
        <taxon>Batillaria</taxon>
    </lineage>
</organism>